<evidence type="ECO:0000313" key="2">
    <source>
        <dbReference type="Proteomes" id="UP000006729"/>
    </source>
</evidence>
<organism evidence="1 2">
    <name type="scientific">Populus trichocarpa</name>
    <name type="common">Western balsam poplar</name>
    <name type="synonym">Populus balsamifera subsp. trichocarpa</name>
    <dbReference type="NCBI Taxonomy" id="3694"/>
    <lineage>
        <taxon>Eukaryota</taxon>
        <taxon>Viridiplantae</taxon>
        <taxon>Streptophyta</taxon>
        <taxon>Embryophyta</taxon>
        <taxon>Tracheophyta</taxon>
        <taxon>Spermatophyta</taxon>
        <taxon>Magnoliopsida</taxon>
        <taxon>eudicotyledons</taxon>
        <taxon>Gunneridae</taxon>
        <taxon>Pentapetalae</taxon>
        <taxon>rosids</taxon>
        <taxon>fabids</taxon>
        <taxon>Malpighiales</taxon>
        <taxon>Salicaceae</taxon>
        <taxon>Saliceae</taxon>
        <taxon>Populus</taxon>
    </lineage>
</organism>
<keyword evidence="2" id="KW-1185">Reference proteome</keyword>
<dbReference type="EMBL" id="CM009308">
    <property type="protein sequence ID" value="KAI9377557.1"/>
    <property type="molecule type" value="Genomic_DNA"/>
</dbReference>
<reference evidence="1 2" key="1">
    <citation type="journal article" date="2006" name="Science">
        <title>The genome of black cottonwood, Populus trichocarpa (Torr. &amp; Gray).</title>
        <authorList>
            <person name="Tuskan G.A."/>
            <person name="Difazio S."/>
            <person name="Jansson S."/>
            <person name="Bohlmann J."/>
            <person name="Grigoriev I."/>
            <person name="Hellsten U."/>
            <person name="Putnam N."/>
            <person name="Ralph S."/>
            <person name="Rombauts S."/>
            <person name="Salamov A."/>
            <person name="Schein J."/>
            <person name="Sterck L."/>
            <person name="Aerts A."/>
            <person name="Bhalerao R.R."/>
            <person name="Bhalerao R.P."/>
            <person name="Blaudez D."/>
            <person name="Boerjan W."/>
            <person name="Brun A."/>
            <person name="Brunner A."/>
            <person name="Busov V."/>
            <person name="Campbell M."/>
            <person name="Carlson J."/>
            <person name="Chalot M."/>
            <person name="Chapman J."/>
            <person name="Chen G.L."/>
            <person name="Cooper D."/>
            <person name="Coutinho P.M."/>
            <person name="Couturier J."/>
            <person name="Covert S."/>
            <person name="Cronk Q."/>
            <person name="Cunningham R."/>
            <person name="Davis J."/>
            <person name="Degroeve S."/>
            <person name="Dejardin A."/>
            <person name="Depamphilis C."/>
            <person name="Detter J."/>
            <person name="Dirks B."/>
            <person name="Dubchak I."/>
            <person name="Duplessis S."/>
            <person name="Ehlting J."/>
            <person name="Ellis B."/>
            <person name="Gendler K."/>
            <person name="Goodstein D."/>
            <person name="Gribskov M."/>
            <person name="Grimwood J."/>
            <person name="Groover A."/>
            <person name="Gunter L."/>
            <person name="Hamberger B."/>
            <person name="Heinze B."/>
            <person name="Helariutta Y."/>
            <person name="Henrissat B."/>
            <person name="Holligan D."/>
            <person name="Holt R."/>
            <person name="Huang W."/>
            <person name="Islam-Faridi N."/>
            <person name="Jones S."/>
            <person name="Jones-Rhoades M."/>
            <person name="Jorgensen R."/>
            <person name="Joshi C."/>
            <person name="Kangasjarvi J."/>
            <person name="Karlsson J."/>
            <person name="Kelleher C."/>
            <person name="Kirkpatrick R."/>
            <person name="Kirst M."/>
            <person name="Kohler A."/>
            <person name="Kalluri U."/>
            <person name="Larimer F."/>
            <person name="Leebens-Mack J."/>
            <person name="Leple J.C."/>
            <person name="Locascio P."/>
            <person name="Lou Y."/>
            <person name="Lucas S."/>
            <person name="Martin F."/>
            <person name="Montanini B."/>
            <person name="Napoli C."/>
            <person name="Nelson D.R."/>
            <person name="Nelson C."/>
            <person name="Nieminen K."/>
            <person name="Nilsson O."/>
            <person name="Pereda V."/>
            <person name="Peter G."/>
            <person name="Philippe R."/>
            <person name="Pilate G."/>
            <person name="Poliakov A."/>
            <person name="Razumovskaya J."/>
            <person name="Richardson P."/>
            <person name="Rinaldi C."/>
            <person name="Ritland K."/>
            <person name="Rouze P."/>
            <person name="Ryaboy D."/>
            <person name="Schmutz J."/>
            <person name="Schrader J."/>
            <person name="Segerman B."/>
            <person name="Shin H."/>
            <person name="Siddiqui A."/>
            <person name="Sterky F."/>
            <person name="Terry A."/>
            <person name="Tsai C.J."/>
            <person name="Uberbacher E."/>
            <person name="Unneberg P."/>
            <person name="Vahala J."/>
            <person name="Wall K."/>
            <person name="Wessler S."/>
            <person name="Yang G."/>
            <person name="Yin T."/>
            <person name="Douglas C."/>
            <person name="Marra M."/>
            <person name="Sandberg G."/>
            <person name="Van de Peer Y."/>
            <person name="Rokhsar D."/>
        </authorList>
    </citation>
    <scope>NUCLEOTIDE SEQUENCE [LARGE SCALE GENOMIC DNA]</scope>
    <source>
        <strain evidence="2">cv. Nisqually</strain>
    </source>
</reference>
<comment type="caution">
    <text evidence="1">The sequence shown here is derived from an EMBL/GenBank/DDBJ whole genome shotgun (WGS) entry which is preliminary data.</text>
</comment>
<name>A0ACC0RKX4_POPTR</name>
<accession>A0ACC0RKX4</accession>
<gene>
    <name evidence="1" type="ORF">POPTR_019G076450v4</name>
</gene>
<dbReference type="Proteomes" id="UP000006729">
    <property type="component" value="Chromosome 19"/>
</dbReference>
<proteinExistence type="predicted"/>
<evidence type="ECO:0000313" key="1">
    <source>
        <dbReference type="EMBL" id="KAI9377557.1"/>
    </source>
</evidence>
<protein>
    <submittedName>
        <fullName evidence="1">Uncharacterized protein</fullName>
    </submittedName>
</protein>
<sequence>MLISRSSHKSPQGNHVWLFFCHHKQKDNSCLKMKLLSKAGAADPLSGFTSLDCGTSTISEANDPPSKRQRPSKLDRD</sequence>